<feature type="compositionally biased region" description="Polar residues" evidence="1">
    <location>
        <begin position="156"/>
        <end position="166"/>
    </location>
</feature>
<sequence length="207" mass="22849">MLAYHHSRLTKTRLQNVDRLGIIFRSERDSFNGAPRHPFCAGQQVCKCGGIVQITPFVNIGLEQGPKQREFQHLPFKLREGHLRQPPVTGPNSRPASTNTVTVDGAFSARLDHPGARSRFPHSVALTTCHPSSRFTSRSSSTSVWRASAARKVSSIKETCSSTSKASADPMHNSSSSASKRFNRSLRATSFLLRVFVADAMVSTFHR</sequence>
<accession>A0A0V1ADT5</accession>
<name>A0A0V1ADT5_9BILA</name>
<evidence type="ECO:0000256" key="1">
    <source>
        <dbReference type="SAM" id="MobiDB-lite"/>
    </source>
</evidence>
<organism evidence="2 3">
    <name type="scientific">Trichinella patagoniensis</name>
    <dbReference type="NCBI Taxonomy" id="990121"/>
    <lineage>
        <taxon>Eukaryota</taxon>
        <taxon>Metazoa</taxon>
        <taxon>Ecdysozoa</taxon>
        <taxon>Nematoda</taxon>
        <taxon>Enoplea</taxon>
        <taxon>Dorylaimia</taxon>
        <taxon>Trichinellida</taxon>
        <taxon>Trichinellidae</taxon>
        <taxon>Trichinella</taxon>
    </lineage>
</organism>
<dbReference type="Proteomes" id="UP000054783">
    <property type="component" value="Unassembled WGS sequence"/>
</dbReference>
<reference evidence="2 3" key="1">
    <citation type="submission" date="2015-01" db="EMBL/GenBank/DDBJ databases">
        <title>Evolution of Trichinella species and genotypes.</title>
        <authorList>
            <person name="Korhonen P.K."/>
            <person name="Edoardo P."/>
            <person name="Giuseppe L.R."/>
            <person name="Gasser R.B."/>
        </authorList>
    </citation>
    <scope>NUCLEOTIDE SEQUENCE [LARGE SCALE GENOMIC DNA]</scope>
    <source>
        <strain evidence="2">ISS2496</strain>
    </source>
</reference>
<comment type="caution">
    <text evidence="2">The sequence shown here is derived from an EMBL/GenBank/DDBJ whole genome shotgun (WGS) entry which is preliminary data.</text>
</comment>
<evidence type="ECO:0000313" key="3">
    <source>
        <dbReference type="Proteomes" id="UP000054783"/>
    </source>
</evidence>
<dbReference type="OrthoDB" id="10380969at2759"/>
<proteinExistence type="predicted"/>
<keyword evidence="3" id="KW-1185">Reference proteome</keyword>
<dbReference type="AlphaFoldDB" id="A0A0V1ADT5"/>
<protein>
    <submittedName>
        <fullName evidence="2">Uncharacterized protein</fullName>
    </submittedName>
</protein>
<evidence type="ECO:0000313" key="2">
    <source>
        <dbReference type="EMBL" id="KRY22861.1"/>
    </source>
</evidence>
<dbReference type="EMBL" id="JYDQ01000006">
    <property type="protein sequence ID" value="KRY22861.1"/>
    <property type="molecule type" value="Genomic_DNA"/>
</dbReference>
<gene>
    <name evidence="2" type="ORF">T12_3590</name>
</gene>
<feature type="region of interest" description="Disordered" evidence="1">
    <location>
        <begin position="156"/>
        <end position="179"/>
    </location>
</feature>